<organism evidence="2 3">
    <name type="scientific">Mycena alexandri</name>
    <dbReference type="NCBI Taxonomy" id="1745969"/>
    <lineage>
        <taxon>Eukaryota</taxon>
        <taxon>Fungi</taxon>
        <taxon>Dikarya</taxon>
        <taxon>Basidiomycota</taxon>
        <taxon>Agaricomycotina</taxon>
        <taxon>Agaricomycetes</taxon>
        <taxon>Agaricomycetidae</taxon>
        <taxon>Agaricales</taxon>
        <taxon>Marasmiineae</taxon>
        <taxon>Mycenaceae</taxon>
        <taxon>Mycena</taxon>
    </lineage>
</organism>
<dbReference type="EMBL" id="JARJCM010000099">
    <property type="protein sequence ID" value="KAJ7029661.1"/>
    <property type="molecule type" value="Genomic_DNA"/>
</dbReference>
<comment type="caution">
    <text evidence="2">The sequence shown here is derived from an EMBL/GenBank/DDBJ whole genome shotgun (WGS) entry which is preliminary data.</text>
</comment>
<dbReference type="AlphaFoldDB" id="A0AAD6WZW8"/>
<keyword evidence="1" id="KW-0472">Membrane</keyword>
<sequence length="207" mass="21370">MVVWGTSDRCGRCMGYTGVVWGTSGRCGGCRGYTGVVWGTGGTGGTPGSSGVQVIGVDGVWGTPGSFGVQVSGVGGVQGTPGPFGVPVSGSGGPRGIRVDTPAHKSTISYDLQLEHSRAYYSALMGGKLMSCVLTIMHTWIPPLVSLGYWATLQVGHKDGLMVLIGPLGLIGYSCAWCTGYIVTCSGYRVLLLLEANWTTGEPTTVQ</sequence>
<gene>
    <name evidence="2" type="ORF">C8F04DRAFT_1187512</name>
</gene>
<accession>A0AAD6WZW8</accession>
<dbReference type="Proteomes" id="UP001218188">
    <property type="component" value="Unassembled WGS sequence"/>
</dbReference>
<evidence type="ECO:0000313" key="3">
    <source>
        <dbReference type="Proteomes" id="UP001218188"/>
    </source>
</evidence>
<reference evidence="2" key="1">
    <citation type="submission" date="2023-03" db="EMBL/GenBank/DDBJ databases">
        <title>Massive genome expansion in bonnet fungi (Mycena s.s.) driven by repeated elements and novel gene families across ecological guilds.</title>
        <authorList>
            <consortium name="Lawrence Berkeley National Laboratory"/>
            <person name="Harder C.B."/>
            <person name="Miyauchi S."/>
            <person name="Viragh M."/>
            <person name="Kuo A."/>
            <person name="Thoen E."/>
            <person name="Andreopoulos B."/>
            <person name="Lu D."/>
            <person name="Skrede I."/>
            <person name="Drula E."/>
            <person name="Henrissat B."/>
            <person name="Morin E."/>
            <person name="Kohler A."/>
            <person name="Barry K."/>
            <person name="LaButti K."/>
            <person name="Morin E."/>
            <person name="Salamov A."/>
            <person name="Lipzen A."/>
            <person name="Mereny Z."/>
            <person name="Hegedus B."/>
            <person name="Baldrian P."/>
            <person name="Stursova M."/>
            <person name="Weitz H."/>
            <person name="Taylor A."/>
            <person name="Grigoriev I.V."/>
            <person name="Nagy L.G."/>
            <person name="Martin F."/>
            <person name="Kauserud H."/>
        </authorList>
    </citation>
    <scope>NUCLEOTIDE SEQUENCE</scope>
    <source>
        <strain evidence="2">CBHHK200</strain>
    </source>
</reference>
<keyword evidence="3" id="KW-1185">Reference proteome</keyword>
<name>A0AAD6WZW8_9AGAR</name>
<feature type="transmembrane region" description="Helical" evidence="1">
    <location>
        <begin position="161"/>
        <end position="183"/>
    </location>
</feature>
<proteinExistence type="predicted"/>
<keyword evidence="1" id="KW-0812">Transmembrane</keyword>
<protein>
    <submittedName>
        <fullName evidence="2">Uncharacterized protein</fullName>
    </submittedName>
</protein>
<feature type="transmembrane region" description="Helical" evidence="1">
    <location>
        <begin position="119"/>
        <end position="141"/>
    </location>
</feature>
<keyword evidence="1" id="KW-1133">Transmembrane helix</keyword>
<evidence type="ECO:0000313" key="2">
    <source>
        <dbReference type="EMBL" id="KAJ7029661.1"/>
    </source>
</evidence>
<evidence type="ECO:0000256" key="1">
    <source>
        <dbReference type="SAM" id="Phobius"/>
    </source>
</evidence>